<sequence>MKKIFFSMLFVGISSYANAQKAELAEAKKIWGIFELTMSVDPAKKEGAKAPAADAKAGTFVDRQIAKLNEGLSHIDKATAHDKTKDLPETWVYKALFHSTLAAVDTLNIENSIKNQKAAEEAIAKTKSLDTKNDQKDFVAQAESNIQVALSARGIMAYNKKDYATALDYFSQIAAKNPTDPSWFLNAGVAANLLGKYPEAIQNFKKVISLNSPDAKNLYSQIINITIEKLKDTTTAIALLDEAIAKFPDDSDLIGTQTDLYIATGDVVKSQASLTKLIAKDSSKPVYQYLMGETYYKQALQMQEQRNKIDSKKVKEFDAITAKMVALIDQALPYYKKSIELDPKFVPALETLKQIYGFKNDTENFNDVKKKLDALPQN</sequence>
<dbReference type="InterPro" id="IPR051685">
    <property type="entry name" value="Ycf3/AcsC/BcsC/TPR_MFPF"/>
</dbReference>
<dbReference type="Gene3D" id="1.25.40.10">
    <property type="entry name" value="Tetratricopeptide repeat domain"/>
    <property type="match status" value="1"/>
</dbReference>
<organism evidence="5 6">
    <name type="scientific">Pedobacter insulae</name>
    <dbReference type="NCBI Taxonomy" id="414048"/>
    <lineage>
        <taxon>Bacteria</taxon>
        <taxon>Pseudomonadati</taxon>
        <taxon>Bacteroidota</taxon>
        <taxon>Sphingobacteriia</taxon>
        <taxon>Sphingobacteriales</taxon>
        <taxon>Sphingobacteriaceae</taxon>
        <taxon>Pedobacter</taxon>
    </lineage>
</organism>
<dbReference type="RefSeq" id="WP_090998116.1">
    <property type="nucleotide sequence ID" value="NZ_FOPP01000015.1"/>
</dbReference>
<dbReference type="AlphaFoldDB" id="A0A1I3AJE7"/>
<dbReference type="SMART" id="SM00028">
    <property type="entry name" value="TPR"/>
    <property type="match status" value="3"/>
</dbReference>
<keyword evidence="4" id="KW-0732">Signal</keyword>
<dbReference type="Pfam" id="PF14559">
    <property type="entry name" value="TPR_19"/>
    <property type="match status" value="1"/>
</dbReference>
<dbReference type="SUPFAM" id="SSF48452">
    <property type="entry name" value="TPR-like"/>
    <property type="match status" value="1"/>
</dbReference>
<dbReference type="Pfam" id="PF13432">
    <property type="entry name" value="TPR_16"/>
    <property type="match status" value="1"/>
</dbReference>
<dbReference type="PANTHER" id="PTHR44943:SF8">
    <property type="entry name" value="TPR REPEAT-CONTAINING PROTEIN MJ0263"/>
    <property type="match status" value="1"/>
</dbReference>
<keyword evidence="1" id="KW-0677">Repeat</keyword>
<accession>A0A1I3AJE7</accession>
<keyword evidence="6" id="KW-1185">Reference proteome</keyword>
<feature type="signal peptide" evidence="4">
    <location>
        <begin position="1"/>
        <end position="19"/>
    </location>
</feature>
<dbReference type="PROSITE" id="PS50005">
    <property type="entry name" value="TPR"/>
    <property type="match status" value="1"/>
</dbReference>
<name>A0A1I3AJE7_9SPHI</name>
<evidence type="ECO:0000256" key="2">
    <source>
        <dbReference type="ARBA" id="ARBA00022803"/>
    </source>
</evidence>
<dbReference type="InterPro" id="IPR011990">
    <property type="entry name" value="TPR-like_helical_dom_sf"/>
</dbReference>
<proteinExistence type="predicted"/>
<protein>
    <submittedName>
        <fullName evidence="5">Tetratricopeptide repeat-containing protein</fullName>
    </submittedName>
</protein>
<reference evidence="5 6" key="1">
    <citation type="submission" date="2016-10" db="EMBL/GenBank/DDBJ databases">
        <authorList>
            <person name="de Groot N.N."/>
        </authorList>
    </citation>
    <scope>NUCLEOTIDE SEQUENCE [LARGE SCALE GENOMIC DNA]</scope>
    <source>
        <strain evidence="5 6">DSM 18684</strain>
    </source>
</reference>
<feature type="repeat" description="TPR" evidence="3">
    <location>
        <begin position="181"/>
        <end position="214"/>
    </location>
</feature>
<dbReference type="EMBL" id="FOPP01000015">
    <property type="protein sequence ID" value="SFH50197.1"/>
    <property type="molecule type" value="Genomic_DNA"/>
</dbReference>
<evidence type="ECO:0000256" key="4">
    <source>
        <dbReference type="SAM" id="SignalP"/>
    </source>
</evidence>
<dbReference type="STRING" id="414048.SAMN04489864_11546"/>
<gene>
    <name evidence="5" type="ORF">SAMN04489864_11546</name>
</gene>
<dbReference type="Proteomes" id="UP000199666">
    <property type="component" value="Unassembled WGS sequence"/>
</dbReference>
<feature type="chain" id="PRO_5011492857" evidence="4">
    <location>
        <begin position="20"/>
        <end position="378"/>
    </location>
</feature>
<keyword evidence="2 3" id="KW-0802">TPR repeat</keyword>
<dbReference type="InterPro" id="IPR019734">
    <property type="entry name" value="TPR_rpt"/>
</dbReference>
<evidence type="ECO:0000256" key="3">
    <source>
        <dbReference type="PROSITE-ProRule" id="PRU00339"/>
    </source>
</evidence>
<dbReference type="PANTHER" id="PTHR44943">
    <property type="entry name" value="CELLULOSE SYNTHASE OPERON PROTEIN C"/>
    <property type="match status" value="1"/>
</dbReference>
<evidence type="ECO:0000256" key="1">
    <source>
        <dbReference type="ARBA" id="ARBA00022737"/>
    </source>
</evidence>
<evidence type="ECO:0000313" key="6">
    <source>
        <dbReference type="Proteomes" id="UP000199666"/>
    </source>
</evidence>
<evidence type="ECO:0000313" key="5">
    <source>
        <dbReference type="EMBL" id="SFH50197.1"/>
    </source>
</evidence>
<dbReference type="OrthoDB" id="739506at2"/>